<evidence type="ECO:0000256" key="3">
    <source>
        <dbReference type="ARBA" id="ARBA00022722"/>
    </source>
</evidence>
<dbReference type="PANTHER" id="PTHR37984:SF5">
    <property type="entry name" value="PROTEIN NYNRIN-LIKE"/>
    <property type="match status" value="1"/>
</dbReference>
<comment type="caution">
    <text evidence="8">The sequence shown here is derived from an EMBL/GenBank/DDBJ whole genome shotgun (WGS) entry which is preliminary data.</text>
</comment>
<keyword evidence="6" id="KW-0695">RNA-directed DNA polymerase</keyword>
<evidence type="ECO:0000313" key="9">
    <source>
        <dbReference type="Proteomes" id="UP000827721"/>
    </source>
</evidence>
<protein>
    <recommendedName>
        <fullName evidence="7">Reverse transcriptase RNase H-like domain-containing protein</fullName>
    </recommendedName>
</protein>
<dbReference type="EMBL" id="JAFEMO010000006">
    <property type="protein sequence ID" value="KAH7569102.1"/>
    <property type="molecule type" value="Genomic_DNA"/>
</dbReference>
<dbReference type="CDD" id="cd09274">
    <property type="entry name" value="RNase_HI_RT_Ty3"/>
    <property type="match status" value="1"/>
</dbReference>
<dbReference type="Gene3D" id="3.10.20.370">
    <property type="match status" value="1"/>
</dbReference>
<evidence type="ECO:0000256" key="2">
    <source>
        <dbReference type="ARBA" id="ARBA00022695"/>
    </source>
</evidence>
<keyword evidence="9" id="KW-1185">Reference proteome</keyword>
<keyword evidence="4" id="KW-0255">Endonuclease</keyword>
<feature type="domain" description="Reverse transcriptase RNase H-like" evidence="7">
    <location>
        <begin position="3"/>
        <end position="79"/>
    </location>
</feature>
<evidence type="ECO:0000259" key="7">
    <source>
        <dbReference type="Pfam" id="PF17917"/>
    </source>
</evidence>
<proteinExistence type="predicted"/>
<dbReference type="Proteomes" id="UP000827721">
    <property type="component" value="Unassembled WGS sequence"/>
</dbReference>
<evidence type="ECO:0000256" key="6">
    <source>
        <dbReference type="ARBA" id="ARBA00022918"/>
    </source>
</evidence>
<dbReference type="PANTHER" id="PTHR37984">
    <property type="entry name" value="PROTEIN CBG26694"/>
    <property type="match status" value="1"/>
</dbReference>
<sequence>MQQDKPIAFISKSLPNRKQGLSTYKKELLAIVYAVQKWKAYLHGNRFTIKTDHYSLKYFLEQKITTLLQQTWLTKLLGYDYGWANLCGQLWGTQTEVNRRSPLFGYGRTFRGERNYEKTAAILWLGNFVERGD</sequence>
<keyword evidence="2" id="KW-0548">Nucleotidyltransferase</keyword>
<keyword evidence="3" id="KW-0540">Nuclease</keyword>
<evidence type="ECO:0000256" key="4">
    <source>
        <dbReference type="ARBA" id="ARBA00022759"/>
    </source>
</evidence>
<dbReference type="SUPFAM" id="SSF56672">
    <property type="entry name" value="DNA/RNA polymerases"/>
    <property type="match status" value="1"/>
</dbReference>
<gene>
    <name evidence="8" type="ORF">JRO89_XS06G0106800</name>
</gene>
<evidence type="ECO:0000256" key="5">
    <source>
        <dbReference type="ARBA" id="ARBA00022801"/>
    </source>
</evidence>
<dbReference type="InterPro" id="IPR043502">
    <property type="entry name" value="DNA/RNA_pol_sf"/>
</dbReference>
<name>A0ABQ8HXL3_9ROSI</name>
<organism evidence="8 9">
    <name type="scientific">Xanthoceras sorbifolium</name>
    <dbReference type="NCBI Taxonomy" id="99658"/>
    <lineage>
        <taxon>Eukaryota</taxon>
        <taxon>Viridiplantae</taxon>
        <taxon>Streptophyta</taxon>
        <taxon>Embryophyta</taxon>
        <taxon>Tracheophyta</taxon>
        <taxon>Spermatophyta</taxon>
        <taxon>Magnoliopsida</taxon>
        <taxon>eudicotyledons</taxon>
        <taxon>Gunneridae</taxon>
        <taxon>Pentapetalae</taxon>
        <taxon>rosids</taxon>
        <taxon>malvids</taxon>
        <taxon>Sapindales</taxon>
        <taxon>Sapindaceae</taxon>
        <taxon>Xanthoceroideae</taxon>
        <taxon>Xanthoceras</taxon>
    </lineage>
</organism>
<evidence type="ECO:0000256" key="1">
    <source>
        <dbReference type="ARBA" id="ARBA00022679"/>
    </source>
</evidence>
<dbReference type="Pfam" id="PF17917">
    <property type="entry name" value="RT_RNaseH"/>
    <property type="match status" value="1"/>
</dbReference>
<keyword evidence="5" id="KW-0378">Hydrolase</keyword>
<accession>A0ABQ8HXL3</accession>
<evidence type="ECO:0000313" key="8">
    <source>
        <dbReference type="EMBL" id="KAH7569102.1"/>
    </source>
</evidence>
<keyword evidence="1" id="KW-0808">Transferase</keyword>
<dbReference type="InterPro" id="IPR050951">
    <property type="entry name" value="Retrovirus_Pol_polyprotein"/>
</dbReference>
<reference evidence="8 9" key="1">
    <citation type="submission" date="2021-02" db="EMBL/GenBank/DDBJ databases">
        <title>Plant Genome Project.</title>
        <authorList>
            <person name="Zhang R.-G."/>
        </authorList>
    </citation>
    <scope>NUCLEOTIDE SEQUENCE [LARGE SCALE GENOMIC DNA]</scope>
    <source>
        <tissue evidence="8">Leaves</tissue>
    </source>
</reference>
<dbReference type="InterPro" id="IPR041373">
    <property type="entry name" value="RT_RNaseH"/>
</dbReference>